<dbReference type="InterPro" id="IPR023168">
    <property type="entry name" value="GatB_Yqey_C_2"/>
</dbReference>
<dbReference type="PANTHER" id="PTHR11659:SF0">
    <property type="entry name" value="GLUTAMYL-TRNA(GLN) AMIDOTRANSFERASE SUBUNIT B, MITOCHONDRIAL"/>
    <property type="match status" value="1"/>
</dbReference>
<evidence type="ECO:0000259" key="11">
    <source>
        <dbReference type="SMART" id="SM00845"/>
    </source>
</evidence>
<dbReference type="NCBIfam" id="TIGR00133">
    <property type="entry name" value="gatB"/>
    <property type="match status" value="1"/>
</dbReference>
<dbReference type="FunFam" id="1.10.10.410:FF:000001">
    <property type="entry name" value="Aspartyl/glutamyl-tRNA(Asn/Gln) amidotransferase subunit B"/>
    <property type="match status" value="1"/>
</dbReference>
<evidence type="ECO:0000256" key="1">
    <source>
        <dbReference type="ARBA" id="ARBA00005306"/>
    </source>
</evidence>
<dbReference type="InterPro" id="IPR018027">
    <property type="entry name" value="Asn/Gln_amidotransferase"/>
</dbReference>
<dbReference type="GO" id="GO:0070681">
    <property type="term" value="P:glutaminyl-tRNAGln biosynthesis via transamidation"/>
    <property type="evidence" value="ECO:0007669"/>
    <property type="project" value="TreeGrafter"/>
</dbReference>
<feature type="domain" description="Asn/Gln amidotransferase" evidence="11">
    <location>
        <begin position="327"/>
        <end position="486"/>
    </location>
</feature>
<dbReference type="InterPro" id="IPR042114">
    <property type="entry name" value="GatB_C_1"/>
</dbReference>
<comment type="catalytic activity">
    <reaction evidence="8 10">
        <text>L-aspartyl-tRNA(Asn) + L-glutamine + ATP + H2O = L-asparaginyl-tRNA(Asn) + L-glutamate + ADP + phosphate + 2 H(+)</text>
        <dbReference type="Rhea" id="RHEA:14513"/>
        <dbReference type="Rhea" id="RHEA-COMP:9674"/>
        <dbReference type="Rhea" id="RHEA-COMP:9677"/>
        <dbReference type="ChEBI" id="CHEBI:15377"/>
        <dbReference type="ChEBI" id="CHEBI:15378"/>
        <dbReference type="ChEBI" id="CHEBI:29985"/>
        <dbReference type="ChEBI" id="CHEBI:30616"/>
        <dbReference type="ChEBI" id="CHEBI:43474"/>
        <dbReference type="ChEBI" id="CHEBI:58359"/>
        <dbReference type="ChEBI" id="CHEBI:78515"/>
        <dbReference type="ChEBI" id="CHEBI:78516"/>
        <dbReference type="ChEBI" id="CHEBI:456216"/>
    </reaction>
</comment>
<keyword evidence="4 10" id="KW-0547">Nucleotide-binding</keyword>
<dbReference type="Gene3D" id="1.10.10.410">
    <property type="match status" value="1"/>
</dbReference>
<dbReference type="Proteomes" id="UP000179047">
    <property type="component" value="Unassembled WGS sequence"/>
</dbReference>
<keyword evidence="3 10" id="KW-0436">Ligase</keyword>
<dbReference type="InterPro" id="IPR017959">
    <property type="entry name" value="Asn/Gln-tRNA_amidoTrfase_suB/E"/>
</dbReference>
<evidence type="ECO:0000256" key="10">
    <source>
        <dbReference type="HAMAP-Rule" id="MF_00121"/>
    </source>
</evidence>
<gene>
    <name evidence="10" type="primary">gatB</name>
    <name evidence="12" type="ORF">A3A33_03795</name>
</gene>
<comment type="similarity">
    <text evidence="1 10">Belongs to the GatB/GatE family. GatB subfamily.</text>
</comment>
<comment type="caution">
    <text evidence="12">The sequence shown here is derived from an EMBL/GenBank/DDBJ whole genome shotgun (WGS) entry which is preliminary data.</text>
</comment>
<proteinExistence type="inferred from homology"/>
<dbReference type="InterPro" id="IPR014746">
    <property type="entry name" value="Gln_synth/guanido_kin_cat_dom"/>
</dbReference>
<evidence type="ECO:0000256" key="3">
    <source>
        <dbReference type="ARBA" id="ARBA00022598"/>
    </source>
</evidence>
<reference evidence="12 13" key="1">
    <citation type="journal article" date="2016" name="Nat. Commun.">
        <title>Thousands of microbial genomes shed light on interconnected biogeochemical processes in an aquifer system.</title>
        <authorList>
            <person name="Anantharaman K."/>
            <person name="Brown C.T."/>
            <person name="Hug L.A."/>
            <person name="Sharon I."/>
            <person name="Castelle C.J."/>
            <person name="Probst A.J."/>
            <person name="Thomas B.C."/>
            <person name="Singh A."/>
            <person name="Wilkins M.J."/>
            <person name="Karaoz U."/>
            <person name="Brodie E.L."/>
            <person name="Williams K.H."/>
            <person name="Hubbard S.S."/>
            <person name="Banfield J.F."/>
        </authorList>
    </citation>
    <scope>NUCLEOTIDE SEQUENCE [LARGE SCALE GENOMIC DNA]</scope>
</reference>
<dbReference type="GO" id="GO:0006412">
    <property type="term" value="P:translation"/>
    <property type="evidence" value="ECO:0007669"/>
    <property type="project" value="UniProtKB-UniRule"/>
</dbReference>
<dbReference type="STRING" id="1802701.A3A33_03795"/>
<dbReference type="InterPro" id="IPR006075">
    <property type="entry name" value="Asn/Gln-tRNA_Trfase_suB/E_cat"/>
</dbReference>
<comment type="catalytic activity">
    <reaction evidence="9 10">
        <text>L-glutamyl-tRNA(Gln) + L-glutamine + ATP + H2O = L-glutaminyl-tRNA(Gln) + L-glutamate + ADP + phosphate + H(+)</text>
        <dbReference type="Rhea" id="RHEA:17521"/>
        <dbReference type="Rhea" id="RHEA-COMP:9681"/>
        <dbReference type="Rhea" id="RHEA-COMP:9684"/>
        <dbReference type="ChEBI" id="CHEBI:15377"/>
        <dbReference type="ChEBI" id="CHEBI:15378"/>
        <dbReference type="ChEBI" id="CHEBI:29985"/>
        <dbReference type="ChEBI" id="CHEBI:30616"/>
        <dbReference type="ChEBI" id="CHEBI:43474"/>
        <dbReference type="ChEBI" id="CHEBI:58359"/>
        <dbReference type="ChEBI" id="CHEBI:78520"/>
        <dbReference type="ChEBI" id="CHEBI:78521"/>
        <dbReference type="ChEBI" id="CHEBI:456216"/>
    </reaction>
</comment>
<name>A0A1F8GVK5_9BACT</name>
<evidence type="ECO:0000256" key="7">
    <source>
        <dbReference type="ARBA" id="ARBA00024799"/>
    </source>
</evidence>
<dbReference type="EMBL" id="MGKP01000008">
    <property type="protein sequence ID" value="OGN29311.1"/>
    <property type="molecule type" value="Genomic_DNA"/>
</dbReference>
<dbReference type="SMART" id="SM00845">
    <property type="entry name" value="GatB_Yqey"/>
    <property type="match status" value="1"/>
</dbReference>
<evidence type="ECO:0000256" key="8">
    <source>
        <dbReference type="ARBA" id="ARBA00047380"/>
    </source>
</evidence>
<dbReference type="SUPFAM" id="SSF55931">
    <property type="entry name" value="Glutamine synthetase/guanido kinase"/>
    <property type="match status" value="1"/>
</dbReference>
<dbReference type="Pfam" id="PF02934">
    <property type="entry name" value="GatB_N"/>
    <property type="match status" value="1"/>
</dbReference>
<dbReference type="PROSITE" id="PS01234">
    <property type="entry name" value="GATB"/>
    <property type="match status" value="1"/>
</dbReference>
<dbReference type="InterPro" id="IPR017958">
    <property type="entry name" value="Gln-tRNA_amidoTrfase_suB_CS"/>
</dbReference>
<dbReference type="HAMAP" id="MF_00121">
    <property type="entry name" value="GatB"/>
    <property type="match status" value="1"/>
</dbReference>
<keyword evidence="5 10" id="KW-0067">ATP-binding</keyword>
<dbReference type="GO" id="GO:0050567">
    <property type="term" value="F:glutaminyl-tRNA synthase (glutamine-hydrolyzing) activity"/>
    <property type="evidence" value="ECO:0007669"/>
    <property type="project" value="UniProtKB-UniRule"/>
</dbReference>
<dbReference type="GO" id="GO:0005524">
    <property type="term" value="F:ATP binding"/>
    <property type="evidence" value="ECO:0007669"/>
    <property type="project" value="UniProtKB-KW"/>
</dbReference>
<dbReference type="InterPro" id="IPR004413">
    <property type="entry name" value="GatB"/>
</dbReference>
<dbReference type="GO" id="GO:0050566">
    <property type="term" value="F:asparaginyl-tRNA synthase (glutamine-hydrolyzing) activity"/>
    <property type="evidence" value="ECO:0007669"/>
    <property type="project" value="RHEA"/>
</dbReference>
<comment type="subunit">
    <text evidence="2 10">Heterotrimer of A, B and C subunits.</text>
</comment>
<comment type="function">
    <text evidence="7 10">Allows the formation of correctly charged Asn-tRNA(Asn) or Gln-tRNA(Gln) through the transamidation of misacylated Asp-tRNA(Asn) or Glu-tRNA(Gln) in organisms which lack either or both of asparaginyl-tRNA or glutaminyl-tRNA synthetases. The reaction takes place in the presence of glutamine and ATP through an activated phospho-Asp-tRNA(Asn) or phospho-Glu-tRNA(Gln).</text>
</comment>
<evidence type="ECO:0000313" key="12">
    <source>
        <dbReference type="EMBL" id="OGN29311.1"/>
    </source>
</evidence>
<evidence type="ECO:0000256" key="4">
    <source>
        <dbReference type="ARBA" id="ARBA00022741"/>
    </source>
</evidence>
<dbReference type="NCBIfam" id="NF004014">
    <property type="entry name" value="PRK05477.1-4"/>
    <property type="match status" value="1"/>
</dbReference>
<dbReference type="EC" id="6.3.5.-" evidence="10"/>
<dbReference type="PANTHER" id="PTHR11659">
    <property type="entry name" value="GLUTAMYL-TRNA GLN AMIDOTRANSFERASE SUBUNIT B MITOCHONDRIAL AND PROKARYOTIC PET112-RELATED"/>
    <property type="match status" value="1"/>
</dbReference>
<dbReference type="SUPFAM" id="SSF89095">
    <property type="entry name" value="GatB/YqeY motif"/>
    <property type="match status" value="1"/>
</dbReference>
<dbReference type="AlphaFoldDB" id="A0A1F8GVK5"/>
<accession>A0A1F8GVK5</accession>
<organism evidence="12 13">
    <name type="scientific">Candidatus Yanofskybacteria bacterium RIFCSPLOWO2_01_FULL_49_25</name>
    <dbReference type="NCBI Taxonomy" id="1802701"/>
    <lineage>
        <taxon>Bacteria</taxon>
        <taxon>Candidatus Yanofskyibacteriota</taxon>
    </lineage>
</organism>
<evidence type="ECO:0000256" key="9">
    <source>
        <dbReference type="ARBA" id="ARBA00047913"/>
    </source>
</evidence>
<evidence type="ECO:0000256" key="5">
    <source>
        <dbReference type="ARBA" id="ARBA00022840"/>
    </source>
</evidence>
<evidence type="ECO:0000256" key="6">
    <source>
        <dbReference type="ARBA" id="ARBA00022917"/>
    </source>
</evidence>
<dbReference type="Gene3D" id="1.10.150.380">
    <property type="entry name" value="GatB domain, N-terminal subdomain"/>
    <property type="match status" value="1"/>
</dbReference>
<protein>
    <recommendedName>
        <fullName evidence="10">Aspartyl/glutamyl-tRNA(Asn/Gln) amidotransferase subunit B</fullName>
        <shortName evidence="10">Asp/Glu-ADT subunit B</shortName>
        <ecNumber evidence="10">6.3.5.-</ecNumber>
    </recommendedName>
</protein>
<evidence type="ECO:0000313" key="13">
    <source>
        <dbReference type="Proteomes" id="UP000179047"/>
    </source>
</evidence>
<dbReference type="NCBIfam" id="NF004012">
    <property type="entry name" value="PRK05477.1-2"/>
    <property type="match status" value="1"/>
</dbReference>
<keyword evidence="6 10" id="KW-0648">Protein biosynthesis</keyword>
<evidence type="ECO:0000256" key="2">
    <source>
        <dbReference type="ARBA" id="ARBA00011123"/>
    </source>
</evidence>
<dbReference type="Pfam" id="PF02637">
    <property type="entry name" value="GatB_Yqey"/>
    <property type="match status" value="1"/>
</dbReference>
<dbReference type="InterPro" id="IPR003789">
    <property type="entry name" value="Asn/Gln_tRNA_amidoTrase-B-like"/>
</dbReference>
<sequence>MATEYAMTVGLEIHVELKTNTKMFCNCLNDPDEKRPNSLICPVCCGSPGTLPTINKEAINKIVKVGLALNCAIARYSKFDRKNYFYPDLPKGYQISQYDLPLCFGGKLAISPDKTVRIERIHMEEDAGRLQHGNDDKHSLVDYNRAGVPLMELVTKPDITSSEQIGQFAKELRLILRHLGASDADMEKGQMRVEVNISIRPKGAQDLGTKVEVKNINSISAAMKAAEYEFKRQVEALERGDTIVQETRGWDDTNNSTYSQRIKEGSADYRYFPEPDLPPLTFTDERIAELRAELPELPSQRRERFMREYGLNAAQVEVFTTARHLGDYFENVVSELGLSAQVGKPELDTLAANYIITEFPPLMEAKGLEIDDLGGLKITAENFAELVAKISNKELSSTAAKTVLKEMSETGDDPDAIMQRLNLGQISDASALTDAVDDVISTNPKPVEQYKAGKTEVLKFLVGKVMAATKGKGNPEIIMELLKQKLT</sequence>